<dbReference type="EMBL" id="PNBA02000003">
    <property type="protein sequence ID" value="KAG6431453.1"/>
    <property type="molecule type" value="Genomic_DNA"/>
</dbReference>
<comment type="similarity">
    <text evidence="1 7">Belongs to the peptidase S8 family.</text>
</comment>
<keyword evidence="4 7" id="KW-0378">Hydrolase</keyword>
<reference evidence="10" key="1">
    <citation type="submission" date="2018-01" db="EMBL/GenBank/DDBJ databases">
        <authorList>
            <person name="Mao J.F."/>
        </authorList>
    </citation>
    <scope>NUCLEOTIDE SEQUENCE</scope>
    <source>
        <strain evidence="10">Huo1</strain>
        <tissue evidence="10">Leaf</tissue>
    </source>
</reference>
<dbReference type="InterPro" id="IPR045051">
    <property type="entry name" value="SBT"/>
</dbReference>
<keyword evidence="2 7" id="KW-0645">Protease</keyword>
<evidence type="ECO:0000256" key="7">
    <source>
        <dbReference type="PROSITE-ProRule" id="PRU01240"/>
    </source>
</evidence>
<evidence type="ECO:0000256" key="6">
    <source>
        <dbReference type="PIRSR" id="PIRSR615500-1"/>
    </source>
</evidence>
<name>A0A8X8YF15_SALSN</name>
<evidence type="ECO:0000313" key="11">
    <source>
        <dbReference type="Proteomes" id="UP000298416"/>
    </source>
</evidence>
<dbReference type="Gene3D" id="3.40.50.11980">
    <property type="match status" value="1"/>
</dbReference>
<dbReference type="PRINTS" id="PR00723">
    <property type="entry name" value="SUBTILISIN"/>
</dbReference>
<organism evidence="10">
    <name type="scientific">Salvia splendens</name>
    <name type="common">Scarlet sage</name>
    <dbReference type="NCBI Taxonomy" id="180675"/>
    <lineage>
        <taxon>Eukaryota</taxon>
        <taxon>Viridiplantae</taxon>
        <taxon>Streptophyta</taxon>
        <taxon>Embryophyta</taxon>
        <taxon>Tracheophyta</taxon>
        <taxon>Spermatophyta</taxon>
        <taxon>Magnoliopsida</taxon>
        <taxon>eudicotyledons</taxon>
        <taxon>Gunneridae</taxon>
        <taxon>Pentapetalae</taxon>
        <taxon>asterids</taxon>
        <taxon>lamiids</taxon>
        <taxon>Lamiales</taxon>
        <taxon>Lamiaceae</taxon>
        <taxon>Nepetoideae</taxon>
        <taxon>Mentheae</taxon>
        <taxon>Salviinae</taxon>
        <taxon>Salvia</taxon>
        <taxon>Salvia subgen. Calosphace</taxon>
        <taxon>core Calosphace</taxon>
    </lineage>
</organism>
<evidence type="ECO:0000256" key="1">
    <source>
        <dbReference type="ARBA" id="ARBA00011073"/>
    </source>
</evidence>
<feature type="domain" description="Peptidase S8/S53" evidence="8">
    <location>
        <begin position="27"/>
        <end position="530"/>
    </location>
</feature>
<dbReference type="PANTHER" id="PTHR10795">
    <property type="entry name" value="PROPROTEIN CONVERTASE SUBTILISIN/KEXIN"/>
    <property type="match status" value="1"/>
</dbReference>
<sequence length="667" mass="71661">MSLHTTHSPNFLGLHQNMGLWEDSNYGKGVIIGVLDTGVLPEHPSFSEEGMPPPPAKWKGKCQFNHTTCNYKIIGAWYFNAKDQSPLDDNGHGTHTAGTAAGRFVQGANLFGSTNGSAAGIAPLAHLAIYKVLSTFGTDSKKIAEIYVLAGMDAAIEDGVDVLSMSIGYRTQKENNDGPHPLSLRNVAPWVLTVGASTMDRKLSAKAVLGNNQPLDGESVFQLTKFPKKLFPLVYAGYTPDCLHSLSRSDIRGKIAVCEVRRLTETQTGAAALKSGGGTAGAAGMIFINDETEGNTIIVAAIAPPNEQPEHTAEEAETDAGVAVPVYTGSVFQIEGPLRRHHSAGVAVPVYTGTCPACSEQLVCVDTNRAETDKFAQSIASLAMEREHLPNFKEFKEWLEQHSEYKTLIKAYINSTENPTAIISFQGTVIGDERAPVVASFSSKGPSIPTLGILKPDILGPGVNILAAWPTSVEGNTNTKSTFNIISGTSMSCLHLSGLAALLKSVHPDWSQSAIKSAIMTTADDMNLAGNPIEDQRFLPADIFATGSGHVNPSRAKYPGLVYDIQSQDYLPYLCGLNYTNHQAYTRIVTNVGDPDASYEVEISTPRGVDVLVEPTTLKFSEIKQKLQYNVTFTRLTSALNTTFSQGFLKWTSARRSVGSPIAVILL</sequence>
<keyword evidence="11" id="KW-1185">Reference proteome</keyword>
<protein>
    <submittedName>
        <fullName evidence="10">Uncharacterized protein</fullName>
    </submittedName>
</protein>
<dbReference type="Gene3D" id="1.25.40.10">
    <property type="entry name" value="Tetratricopeptide repeat domain"/>
    <property type="match status" value="1"/>
</dbReference>
<feature type="active site" description="Charge relay system" evidence="6 7">
    <location>
        <position position="490"/>
    </location>
</feature>
<dbReference type="CDD" id="cd02120">
    <property type="entry name" value="PA_subtilisin_like"/>
    <property type="match status" value="1"/>
</dbReference>
<gene>
    <name evidence="10" type="ORF">SASPL_109532</name>
</gene>
<dbReference type="Gene3D" id="2.60.40.2310">
    <property type="match status" value="1"/>
</dbReference>
<evidence type="ECO:0000313" key="10">
    <source>
        <dbReference type="EMBL" id="KAG6431453.1"/>
    </source>
</evidence>
<comment type="caution">
    <text evidence="10">The sequence shown here is derived from an EMBL/GenBank/DDBJ whole genome shotgun (WGS) entry which is preliminary data.</text>
</comment>
<feature type="active site" description="Charge relay system" evidence="6 7">
    <location>
        <position position="92"/>
    </location>
</feature>
<dbReference type="Gene3D" id="3.40.50.200">
    <property type="entry name" value="Peptidase S8/S53 domain"/>
    <property type="match status" value="2"/>
</dbReference>
<dbReference type="PROSITE" id="PS51892">
    <property type="entry name" value="SUBTILASE"/>
    <property type="match status" value="1"/>
</dbReference>
<reference evidence="10" key="2">
    <citation type="submission" date="2020-08" db="EMBL/GenBank/DDBJ databases">
        <title>Plant Genome Project.</title>
        <authorList>
            <person name="Zhang R.-G."/>
        </authorList>
    </citation>
    <scope>NUCLEOTIDE SEQUENCE</scope>
    <source>
        <strain evidence="10">Huo1</strain>
        <tissue evidence="10">Leaf</tissue>
    </source>
</reference>
<evidence type="ECO:0000256" key="4">
    <source>
        <dbReference type="ARBA" id="ARBA00022801"/>
    </source>
</evidence>
<proteinExistence type="inferred from homology"/>
<dbReference type="InterPro" id="IPR011990">
    <property type="entry name" value="TPR-like_helical_dom_sf"/>
</dbReference>
<evidence type="ECO:0000256" key="2">
    <source>
        <dbReference type="ARBA" id="ARBA00022670"/>
    </source>
</evidence>
<dbReference type="GO" id="GO:0006508">
    <property type="term" value="P:proteolysis"/>
    <property type="evidence" value="ECO:0007669"/>
    <property type="project" value="UniProtKB-KW"/>
</dbReference>
<evidence type="ECO:0000256" key="5">
    <source>
        <dbReference type="ARBA" id="ARBA00022825"/>
    </source>
</evidence>
<evidence type="ECO:0000256" key="3">
    <source>
        <dbReference type="ARBA" id="ARBA00022729"/>
    </source>
</evidence>
<dbReference type="SUPFAM" id="SSF52743">
    <property type="entry name" value="Subtilisin-like"/>
    <property type="match status" value="1"/>
</dbReference>
<evidence type="ECO:0000259" key="8">
    <source>
        <dbReference type="Pfam" id="PF00082"/>
    </source>
</evidence>
<dbReference type="InterPro" id="IPR036852">
    <property type="entry name" value="Peptidase_S8/S53_dom_sf"/>
</dbReference>
<feature type="domain" description="Subtilisin-like protease fibronectin type-III" evidence="9">
    <location>
        <begin position="579"/>
        <end position="664"/>
    </location>
</feature>
<dbReference type="Proteomes" id="UP000298416">
    <property type="component" value="Unassembled WGS sequence"/>
</dbReference>
<dbReference type="GO" id="GO:0004252">
    <property type="term" value="F:serine-type endopeptidase activity"/>
    <property type="evidence" value="ECO:0007669"/>
    <property type="project" value="UniProtKB-UniRule"/>
</dbReference>
<dbReference type="InterPro" id="IPR015500">
    <property type="entry name" value="Peptidase_S8_subtilisin-rel"/>
</dbReference>
<feature type="active site" description="Charge relay system" evidence="6 7">
    <location>
        <position position="36"/>
    </location>
</feature>
<keyword evidence="3" id="KW-0732">Signal</keyword>
<dbReference type="InterPro" id="IPR041469">
    <property type="entry name" value="Subtilisin-like_FN3"/>
</dbReference>
<dbReference type="InterPro" id="IPR023827">
    <property type="entry name" value="Peptidase_S8_Asp-AS"/>
</dbReference>
<accession>A0A8X8YF15</accession>
<dbReference type="AlphaFoldDB" id="A0A8X8YF15"/>
<keyword evidence="5 7" id="KW-0720">Serine protease</keyword>
<dbReference type="Pfam" id="PF00082">
    <property type="entry name" value="Peptidase_S8"/>
    <property type="match status" value="1"/>
</dbReference>
<dbReference type="PROSITE" id="PS00136">
    <property type="entry name" value="SUBTILASE_ASP"/>
    <property type="match status" value="1"/>
</dbReference>
<dbReference type="InterPro" id="IPR000209">
    <property type="entry name" value="Peptidase_S8/S53_dom"/>
</dbReference>
<dbReference type="Pfam" id="PF17766">
    <property type="entry name" value="fn3_6"/>
    <property type="match status" value="1"/>
</dbReference>
<evidence type="ECO:0000259" key="9">
    <source>
        <dbReference type="Pfam" id="PF17766"/>
    </source>
</evidence>